<accession>A0A679J569</accession>
<name>A0A679J569_9HYPH</name>
<feature type="transmembrane region" description="Helical" evidence="1">
    <location>
        <begin position="19"/>
        <end position="37"/>
    </location>
</feature>
<organism evidence="2">
    <name type="scientific">Methylobacterium bullatum</name>
    <dbReference type="NCBI Taxonomy" id="570505"/>
    <lineage>
        <taxon>Bacteria</taxon>
        <taxon>Pseudomonadati</taxon>
        <taxon>Pseudomonadota</taxon>
        <taxon>Alphaproteobacteria</taxon>
        <taxon>Hyphomicrobiales</taxon>
        <taxon>Methylobacteriaceae</taxon>
        <taxon>Methylobacterium</taxon>
    </lineage>
</organism>
<evidence type="ECO:0000256" key="1">
    <source>
        <dbReference type="SAM" id="Phobius"/>
    </source>
</evidence>
<evidence type="ECO:0000313" key="3">
    <source>
        <dbReference type="EMBL" id="GJD41978.1"/>
    </source>
</evidence>
<dbReference type="EMBL" id="LR743504">
    <property type="protein sequence ID" value="CAA2104674.1"/>
    <property type="molecule type" value="Genomic_DNA"/>
</dbReference>
<reference evidence="2" key="2">
    <citation type="submission" date="2019-12" db="EMBL/GenBank/DDBJ databases">
        <authorList>
            <person name="Cremers G."/>
        </authorList>
    </citation>
    <scope>NUCLEOTIDE SEQUENCE</scope>
    <source>
        <strain evidence="2">Mbul1</strain>
    </source>
</reference>
<evidence type="ECO:0000313" key="2">
    <source>
        <dbReference type="EMBL" id="CAA2104674.1"/>
    </source>
</evidence>
<keyword evidence="1" id="KW-0472">Membrane</keyword>
<dbReference type="EMBL" id="BPQF01000035">
    <property type="protein sequence ID" value="GJD41978.1"/>
    <property type="molecule type" value="Genomic_DNA"/>
</dbReference>
<reference evidence="3" key="1">
    <citation type="journal article" date="2016" name="Front. Microbiol.">
        <title>Genome Sequence of the Piezophilic, Mesophilic Sulfate-Reducing Bacterium Desulfovibrio indicus J2T.</title>
        <authorList>
            <person name="Cao J."/>
            <person name="Maignien L."/>
            <person name="Shao Z."/>
            <person name="Alain K."/>
            <person name="Jebbar M."/>
        </authorList>
    </citation>
    <scope>NUCLEOTIDE SEQUENCE</scope>
    <source>
        <strain evidence="3">DSM 21893</strain>
    </source>
</reference>
<protein>
    <submittedName>
        <fullName evidence="2">Uncharacterized protein</fullName>
    </submittedName>
</protein>
<keyword evidence="1" id="KW-0812">Transmembrane</keyword>
<keyword evidence="1" id="KW-1133">Transmembrane helix</keyword>
<keyword evidence="4" id="KW-1185">Reference proteome</keyword>
<dbReference type="RefSeq" id="WP_018044278.1">
    <property type="nucleotide sequence ID" value="NZ_BPQF01000035.1"/>
</dbReference>
<evidence type="ECO:0000313" key="4">
    <source>
        <dbReference type="Proteomes" id="UP001055307"/>
    </source>
</evidence>
<dbReference type="AlphaFoldDB" id="A0A679J569"/>
<sequence>MIVVAALRLKGAVMAWPDLIVAAVMAEIFVTSSIQILQQAWTEHQRDAVATLPAPAK</sequence>
<proteinExistence type="predicted"/>
<gene>
    <name evidence="2" type="ORF">MBUL_02817</name>
    <name evidence="3" type="ORF">OICFNHDK_4469</name>
</gene>
<reference evidence="3" key="3">
    <citation type="submission" date="2021-08" db="EMBL/GenBank/DDBJ databases">
        <authorList>
            <person name="Tani A."/>
            <person name="Ola A."/>
            <person name="Ogura Y."/>
            <person name="Katsura K."/>
            <person name="Hayashi T."/>
        </authorList>
    </citation>
    <scope>NUCLEOTIDE SEQUENCE</scope>
    <source>
        <strain evidence="3">DSM 21893</strain>
    </source>
</reference>
<dbReference type="Proteomes" id="UP001055307">
    <property type="component" value="Unassembled WGS sequence"/>
</dbReference>